<feature type="signal peptide" evidence="1">
    <location>
        <begin position="1"/>
        <end position="21"/>
    </location>
</feature>
<feature type="domain" description="DUF7151" evidence="2">
    <location>
        <begin position="30"/>
        <end position="74"/>
    </location>
</feature>
<evidence type="ECO:0000256" key="1">
    <source>
        <dbReference type="SAM" id="SignalP"/>
    </source>
</evidence>
<dbReference type="InterPro" id="IPR055575">
    <property type="entry name" value="DUF7151"/>
</dbReference>
<keyword evidence="1" id="KW-0732">Signal</keyword>
<dbReference type="Proteomes" id="UP000190166">
    <property type="component" value="Unassembled WGS sequence"/>
</dbReference>
<dbReference type="EMBL" id="FUZZ01000001">
    <property type="protein sequence ID" value="SKC95703.1"/>
    <property type="molecule type" value="Genomic_DNA"/>
</dbReference>
<evidence type="ECO:0000313" key="3">
    <source>
        <dbReference type="EMBL" id="SKC95703.1"/>
    </source>
</evidence>
<dbReference type="Pfam" id="PF23657">
    <property type="entry name" value="DUF7151"/>
    <property type="match status" value="1"/>
</dbReference>
<dbReference type="AlphaFoldDB" id="A0A1T5N647"/>
<protein>
    <recommendedName>
        <fullName evidence="2">DUF7151 domain-containing protein</fullName>
    </recommendedName>
</protein>
<gene>
    <name evidence="3" type="ORF">SAMN05660461_0490</name>
</gene>
<dbReference type="RefSeq" id="WP_143313470.1">
    <property type="nucleotide sequence ID" value="NZ_FUZZ01000001.1"/>
</dbReference>
<dbReference type="STRING" id="393003.SAMN05660461_0490"/>
<organism evidence="3 4">
    <name type="scientific">Chitinophaga ginsengisegetis</name>
    <dbReference type="NCBI Taxonomy" id="393003"/>
    <lineage>
        <taxon>Bacteria</taxon>
        <taxon>Pseudomonadati</taxon>
        <taxon>Bacteroidota</taxon>
        <taxon>Chitinophagia</taxon>
        <taxon>Chitinophagales</taxon>
        <taxon>Chitinophagaceae</taxon>
        <taxon>Chitinophaga</taxon>
    </lineage>
</organism>
<evidence type="ECO:0000313" key="4">
    <source>
        <dbReference type="Proteomes" id="UP000190166"/>
    </source>
</evidence>
<dbReference type="PROSITE" id="PS51257">
    <property type="entry name" value="PROKAR_LIPOPROTEIN"/>
    <property type="match status" value="1"/>
</dbReference>
<evidence type="ECO:0000259" key="2">
    <source>
        <dbReference type="Pfam" id="PF23657"/>
    </source>
</evidence>
<keyword evidence="4" id="KW-1185">Reference proteome</keyword>
<name>A0A1T5N647_9BACT</name>
<feature type="chain" id="PRO_5012640143" description="DUF7151 domain-containing protein" evidence="1">
    <location>
        <begin position="22"/>
        <end position="204"/>
    </location>
</feature>
<reference evidence="3 4" key="1">
    <citation type="submission" date="2017-02" db="EMBL/GenBank/DDBJ databases">
        <authorList>
            <person name="Peterson S.W."/>
        </authorList>
    </citation>
    <scope>NUCLEOTIDE SEQUENCE [LARGE SCALE GENOMIC DNA]</scope>
    <source>
        <strain evidence="3 4">DSM 18108</strain>
    </source>
</reference>
<accession>A0A1T5N647</accession>
<proteinExistence type="predicted"/>
<sequence>MTTPKISLLIVSSFFLFLSCAKEQIPGPKSLIDLQETPPNSNCLNGGILIKSGIDKNNNNILDSSEIENKKYICNGNNAASDKQTVLSAFTYGHTSTTSGEAILYAFPDFDKNAYKDVDSIIFLANAYSYGGKAQVELYNITNKSVIDNSLIEATESFANSVIKRTENLSDKIPSGKINLGIRVRNQGGSAAAVSMVYLIIYKR</sequence>